<comment type="similarity">
    <text evidence="2">Belongs to the eukaryotic RPC34/RPC39 RNA polymerase subunit family.</text>
</comment>
<sequence>MHSKQERYGDFQGDIKKETSLIDSLIKKSLKFLQDHNLIKEFSHYQNKGKKYFMAVEFEPSAEVTGGAWYSNGSLDMDFIATVKVSCLMCIKQLKVATVEGIAEFFDKTHVFHNKCFSEKIGEIVQTLVLDNEVMEVKSTGMGEYAGIPFGALCYKLVKKQGGVPRVGALTSIPCGVCPRIHECTPDGIISPVTCVYYTKWLDF</sequence>
<keyword evidence="7" id="KW-1185">Reference proteome</keyword>
<dbReference type="Gene3D" id="1.10.10.10">
    <property type="entry name" value="Winged helix-like DNA-binding domain superfamily/Winged helix DNA-binding domain"/>
    <property type="match status" value="1"/>
</dbReference>
<evidence type="ECO:0000313" key="6">
    <source>
        <dbReference type="EMBL" id="KAK9141708.1"/>
    </source>
</evidence>
<keyword evidence="3" id="KW-0240">DNA-directed RNA polymerase</keyword>
<comment type="caution">
    <text evidence="6">The sequence shown here is derived from an EMBL/GenBank/DDBJ whole genome shotgun (WGS) entry which is preliminary data.</text>
</comment>
<name>A0AAP0JY69_9MAGN</name>
<dbReference type="InterPro" id="IPR036390">
    <property type="entry name" value="WH_DNA-bd_sf"/>
</dbReference>
<accession>A0AAP0JY69</accession>
<organism evidence="6 7">
    <name type="scientific">Stephania yunnanensis</name>
    <dbReference type="NCBI Taxonomy" id="152371"/>
    <lineage>
        <taxon>Eukaryota</taxon>
        <taxon>Viridiplantae</taxon>
        <taxon>Streptophyta</taxon>
        <taxon>Embryophyta</taxon>
        <taxon>Tracheophyta</taxon>
        <taxon>Spermatophyta</taxon>
        <taxon>Magnoliopsida</taxon>
        <taxon>Ranunculales</taxon>
        <taxon>Menispermaceae</taxon>
        <taxon>Menispermoideae</taxon>
        <taxon>Cissampelideae</taxon>
        <taxon>Stephania</taxon>
    </lineage>
</organism>
<evidence type="ECO:0000256" key="3">
    <source>
        <dbReference type="ARBA" id="ARBA00022478"/>
    </source>
</evidence>
<dbReference type="EMBL" id="JBBNAF010000005">
    <property type="protein sequence ID" value="KAK9141708.1"/>
    <property type="molecule type" value="Genomic_DNA"/>
</dbReference>
<dbReference type="Proteomes" id="UP001420932">
    <property type="component" value="Unassembled WGS sequence"/>
</dbReference>
<dbReference type="GO" id="GO:0005666">
    <property type="term" value="C:RNA polymerase III complex"/>
    <property type="evidence" value="ECO:0007669"/>
    <property type="project" value="InterPro"/>
</dbReference>
<keyword evidence="4" id="KW-0804">Transcription</keyword>
<dbReference type="InterPro" id="IPR007832">
    <property type="entry name" value="RNA_pol_Rpc34"/>
</dbReference>
<comment type="subcellular location">
    <subcellularLocation>
        <location evidence="1">Nucleus</location>
    </subcellularLocation>
</comment>
<evidence type="ECO:0000313" key="7">
    <source>
        <dbReference type="Proteomes" id="UP001420932"/>
    </source>
</evidence>
<dbReference type="GO" id="GO:0006383">
    <property type="term" value="P:transcription by RNA polymerase III"/>
    <property type="evidence" value="ECO:0007669"/>
    <property type="project" value="InterPro"/>
</dbReference>
<dbReference type="AlphaFoldDB" id="A0AAP0JY69"/>
<evidence type="ECO:0000256" key="2">
    <source>
        <dbReference type="ARBA" id="ARBA00011038"/>
    </source>
</evidence>
<dbReference type="PANTHER" id="PTHR12780">
    <property type="entry name" value="RNA POLYMERASE III DNA DIRECTED , 39KD SUBUNIT-RELATED"/>
    <property type="match status" value="1"/>
</dbReference>
<keyword evidence="5" id="KW-0539">Nucleus</keyword>
<protein>
    <recommendedName>
        <fullName evidence="8">DNA-directed RNA polymerase III subunit RPC6</fullName>
    </recommendedName>
</protein>
<dbReference type="InterPro" id="IPR036388">
    <property type="entry name" value="WH-like_DNA-bd_sf"/>
</dbReference>
<evidence type="ECO:0000256" key="4">
    <source>
        <dbReference type="ARBA" id="ARBA00023163"/>
    </source>
</evidence>
<reference evidence="6 7" key="1">
    <citation type="submission" date="2024-01" db="EMBL/GenBank/DDBJ databases">
        <title>Genome assemblies of Stephania.</title>
        <authorList>
            <person name="Yang L."/>
        </authorList>
    </citation>
    <scope>NUCLEOTIDE SEQUENCE [LARGE SCALE GENOMIC DNA]</scope>
    <source>
        <strain evidence="6">YNDBR</strain>
        <tissue evidence="6">Leaf</tissue>
    </source>
</reference>
<evidence type="ECO:0000256" key="5">
    <source>
        <dbReference type="ARBA" id="ARBA00023242"/>
    </source>
</evidence>
<proteinExistence type="inferred from homology"/>
<dbReference type="Pfam" id="PF05158">
    <property type="entry name" value="RNA_pol_Rpc34"/>
    <property type="match status" value="2"/>
</dbReference>
<gene>
    <name evidence="6" type="ORF">Syun_011108</name>
</gene>
<dbReference type="InterPro" id="IPR016049">
    <property type="entry name" value="RNA_pol_Rpc34-like"/>
</dbReference>
<dbReference type="SUPFAM" id="SSF46785">
    <property type="entry name" value="Winged helix' DNA-binding domain"/>
    <property type="match status" value="1"/>
</dbReference>
<evidence type="ECO:0008006" key="8">
    <source>
        <dbReference type="Google" id="ProtNLM"/>
    </source>
</evidence>
<evidence type="ECO:0000256" key="1">
    <source>
        <dbReference type="ARBA" id="ARBA00004123"/>
    </source>
</evidence>